<evidence type="ECO:0000313" key="1">
    <source>
        <dbReference type="EMBL" id="CAI2370955.1"/>
    </source>
</evidence>
<proteinExistence type="predicted"/>
<accession>A0AAD1UPY0</accession>
<name>A0AAD1UPY0_EUPCR</name>
<protein>
    <submittedName>
        <fullName evidence="1">Uncharacterized protein</fullName>
    </submittedName>
</protein>
<dbReference type="Proteomes" id="UP001295684">
    <property type="component" value="Unassembled WGS sequence"/>
</dbReference>
<reference evidence="1" key="1">
    <citation type="submission" date="2023-07" db="EMBL/GenBank/DDBJ databases">
        <authorList>
            <consortium name="AG Swart"/>
            <person name="Singh M."/>
            <person name="Singh A."/>
            <person name="Seah K."/>
            <person name="Emmerich C."/>
        </authorList>
    </citation>
    <scope>NUCLEOTIDE SEQUENCE</scope>
    <source>
        <strain evidence="1">DP1</strain>
    </source>
</reference>
<comment type="caution">
    <text evidence="1">The sequence shown here is derived from an EMBL/GenBank/DDBJ whole genome shotgun (WGS) entry which is preliminary data.</text>
</comment>
<organism evidence="1 2">
    <name type="scientific">Euplotes crassus</name>
    <dbReference type="NCBI Taxonomy" id="5936"/>
    <lineage>
        <taxon>Eukaryota</taxon>
        <taxon>Sar</taxon>
        <taxon>Alveolata</taxon>
        <taxon>Ciliophora</taxon>
        <taxon>Intramacronucleata</taxon>
        <taxon>Spirotrichea</taxon>
        <taxon>Hypotrichia</taxon>
        <taxon>Euplotida</taxon>
        <taxon>Euplotidae</taxon>
        <taxon>Moneuplotes</taxon>
    </lineage>
</organism>
<dbReference type="AlphaFoldDB" id="A0AAD1UPY0"/>
<keyword evidence="2" id="KW-1185">Reference proteome</keyword>
<gene>
    <name evidence="1" type="ORF">ECRASSUSDP1_LOCUS12275</name>
</gene>
<sequence length="201" mass="23025">MNKDNENIRSTSHVKFQDLAGFLKVNKSKITQKPIFSRSRRITPVVSRVKEPCSRRLIMKKQKKDVKKMDHLMPVDDNNPKTILNSSTEYSCIDKEYDDIYLNSQNASDSVRKVRMKPINKFGYSSPIQSPLLGCSSYFGAHKGSIHHGKKFENKYRKQISKFSAKSNQDIFEPLKIVKRFDTDLGNAHSGTAKKQNADLL</sequence>
<evidence type="ECO:0000313" key="2">
    <source>
        <dbReference type="Proteomes" id="UP001295684"/>
    </source>
</evidence>
<dbReference type="EMBL" id="CAMPGE010012175">
    <property type="protein sequence ID" value="CAI2370955.1"/>
    <property type="molecule type" value="Genomic_DNA"/>
</dbReference>